<dbReference type="InterPro" id="IPR029045">
    <property type="entry name" value="ClpP/crotonase-like_dom_sf"/>
</dbReference>
<dbReference type="PANTHER" id="PTHR22855">
    <property type="entry name" value="ACETYL, PROPIONYL, PYRUVATE, AND GLUTACONYL CARBOXYLASE-RELATED"/>
    <property type="match status" value="1"/>
</dbReference>
<reference evidence="3" key="1">
    <citation type="submission" date="2018-05" db="EMBL/GenBank/DDBJ databases">
        <authorList>
            <person name="Lanie J.A."/>
            <person name="Ng W.-L."/>
            <person name="Kazmierczak K.M."/>
            <person name="Andrzejewski T.M."/>
            <person name="Davidsen T.M."/>
            <person name="Wayne K.J."/>
            <person name="Tettelin H."/>
            <person name="Glass J.I."/>
            <person name="Rusch D."/>
            <person name="Podicherti R."/>
            <person name="Tsui H.-C.T."/>
            <person name="Winkler M.E."/>
        </authorList>
    </citation>
    <scope>NUCLEOTIDE SEQUENCE</scope>
</reference>
<dbReference type="EMBL" id="UINC01038569">
    <property type="protein sequence ID" value="SVB35768.1"/>
    <property type="molecule type" value="Genomic_DNA"/>
</dbReference>
<evidence type="ECO:0000313" key="3">
    <source>
        <dbReference type="EMBL" id="SVB35768.1"/>
    </source>
</evidence>
<dbReference type="Gene3D" id="3.90.226.10">
    <property type="entry name" value="2-enoyl-CoA Hydratase, Chain A, domain 1"/>
    <property type="match status" value="1"/>
</dbReference>
<gene>
    <name evidence="3" type="ORF">METZ01_LOCUS188622</name>
</gene>
<evidence type="ECO:0000259" key="2">
    <source>
        <dbReference type="Pfam" id="PF01039"/>
    </source>
</evidence>
<feature type="non-terminal residue" evidence="3">
    <location>
        <position position="203"/>
    </location>
</feature>
<dbReference type="Pfam" id="PF01039">
    <property type="entry name" value="Carboxyl_trans"/>
    <property type="match status" value="1"/>
</dbReference>
<evidence type="ECO:0000256" key="1">
    <source>
        <dbReference type="SAM" id="MobiDB-lite"/>
    </source>
</evidence>
<name>A0A382DBH1_9ZZZZ</name>
<proteinExistence type="predicted"/>
<dbReference type="GO" id="GO:0004485">
    <property type="term" value="F:methylcrotonoyl-CoA carboxylase activity"/>
    <property type="evidence" value="ECO:0007669"/>
    <property type="project" value="TreeGrafter"/>
</dbReference>
<dbReference type="InterPro" id="IPR045190">
    <property type="entry name" value="MCCB/AccD1-like"/>
</dbReference>
<feature type="region of interest" description="Disordered" evidence="1">
    <location>
        <begin position="1"/>
        <end position="26"/>
    </location>
</feature>
<feature type="compositionally biased region" description="Basic and acidic residues" evidence="1">
    <location>
        <begin position="10"/>
        <end position="26"/>
    </location>
</feature>
<protein>
    <recommendedName>
        <fullName evidence="2">Acetyl-coenzyme A carboxylase carboxyl transferase subunit beta domain-containing protein</fullName>
    </recommendedName>
</protein>
<organism evidence="3">
    <name type="scientific">marine metagenome</name>
    <dbReference type="NCBI Taxonomy" id="408172"/>
    <lineage>
        <taxon>unclassified sequences</taxon>
        <taxon>metagenomes</taxon>
        <taxon>ecological metagenomes</taxon>
    </lineage>
</organism>
<dbReference type="SUPFAM" id="SSF52096">
    <property type="entry name" value="ClpP/crotonase"/>
    <property type="match status" value="1"/>
</dbReference>
<dbReference type="GO" id="GO:1905202">
    <property type="term" value="C:methylcrotonoyl-CoA carboxylase complex"/>
    <property type="evidence" value="ECO:0007669"/>
    <property type="project" value="TreeGrafter"/>
</dbReference>
<accession>A0A382DBH1</accession>
<dbReference type="PANTHER" id="PTHR22855:SF13">
    <property type="entry name" value="METHYLCROTONOYL-COA CARBOXYLASE BETA CHAIN, MITOCHONDRIAL"/>
    <property type="match status" value="1"/>
</dbReference>
<dbReference type="AlphaFoldDB" id="A0A382DBH1"/>
<feature type="domain" description="Acetyl-coenzyme A carboxylase carboxyl transferase subunit beta" evidence="2">
    <location>
        <begin position="28"/>
        <end position="203"/>
    </location>
</feature>
<sequence length="203" mass="21187">MNDETNDALRQAKDSQQDTSRAEVVTRVHSGNKLTARERVDLLLDPDSAVEYGSIAAKSRDGQWIAETGGVDFVGTIDGQSAIASSTDYTDHGGGYGAGRLGRLFGLAYEHRWPVVMFVDGGGSRARHPRTGLGHIETSGPIGRFSFLDGVPELSGWVPIVAIVSGPSFAGHASLAGFSDFLISTPGSAIGMGGPPMVEASLG</sequence>
<dbReference type="GO" id="GO:0006552">
    <property type="term" value="P:L-leucine catabolic process"/>
    <property type="evidence" value="ECO:0007669"/>
    <property type="project" value="TreeGrafter"/>
</dbReference>
<dbReference type="InterPro" id="IPR034733">
    <property type="entry name" value="AcCoA_carboxyl_beta"/>
</dbReference>